<dbReference type="PANTHER" id="PTHR31964:SF113">
    <property type="entry name" value="USPA DOMAIN-CONTAINING PROTEIN"/>
    <property type="match status" value="1"/>
</dbReference>
<dbReference type="PRINTS" id="PR01438">
    <property type="entry name" value="UNVRSLSTRESS"/>
</dbReference>
<dbReference type="PANTHER" id="PTHR31964">
    <property type="entry name" value="ADENINE NUCLEOTIDE ALPHA HYDROLASES-LIKE SUPERFAMILY PROTEIN"/>
    <property type="match status" value="1"/>
</dbReference>
<dbReference type="InterPro" id="IPR006016">
    <property type="entry name" value="UspA"/>
</dbReference>
<dbReference type="SUPFAM" id="SSF52402">
    <property type="entry name" value="Adenine nucleotide alpha hydrolases-like"/>
    <property type="match status" value="1"/>
</dbReference>
<feature type="domain" description="UspA" evidence="2">
    <location>
        <begin position="1"/>
        <end position="144"/>
    </location>
</feature>
<proteinExistence type="inferred from homology"/>
<dbReference type="CDD" id="cd00293">
    <property type="entry name" value="USP-like"/>
    <property type="match status" value="1"/>
</dbReference>
<dbReference type="Gene3D" id="3.40.50.620">
    <property type="entry name" value="HUPs"/>
    <property type="match status" value="1"/>
</dbReference>
<keyword evidence="4" id="KW-1185">Reference proteome</keyword>
<dbReference type="InterPro" id="IPR006015">
    <property type="entry name" value="Universal_stress_UspA"/>
</dbReference>
<evidence type="ECO:0000313" key="4">
    <source>
        <dbReference type="Proteomes" id="UP000549250"/>
    </source>
</evidence>
<dbReference type="Pfam" id="PF00582">
    <property type="entry name" value="Usp"/>
    <property type="match status" value="1"/>
</dbReference>
<evidence type="ECO:0000256" key="1">
    <source>
        <dbReference type="ARBA" id="ARBA00008791"/>
    </source>
</evidence>
<comment type="similarity">
    <text evidence="1">Belongs to the universal stress protein A family.</text>
</comment>
<dbReference type="AlphaFoldDB" id="A0A839T995"/>
<dbReference type="RefSeq" id="WP_183167452.1">
    <property type="nucleotide sequence ID" value="NZ_JACHXI010000017.1"/>
</dbReference>
<evidence type="ECO:0000259" key="2">
    <source>
        <dbReference type="Pfam" id="PF00582"/>
    </source>
</evidence>
<gene>
    <name evidence="3" type="ORF">FHR87_003030</name>
</gene>
<dbReference type="Proteomes" id="UP000549250">
    <property type="component" value="Unassembled WGS sequence"/>
</dbReference>
<name>A0A839T995_AZOMA</name>
<evidence type="ECO:0000313" key="3">
    <source>
        <dbReference type="EMBL" id="MBB3104605.1"/>
    </source>
</evidence>
<dbReference type="EMBL" id="JACHXI010000017">
    <property type="protein sequence ID" value="MBB3104605.1"/>
    <property type="molecule type" value="Genomic_DNA"/>
</dbReference>
<accession>A0A839T995</accession>
<reference evidence="3 4" key="1">
    <citation type="submission" date="2020-08" db="EMBL/GenBank/DDBJ databases">
        <title>Genomic Encyclopedia of Type Strains, Phase III (KMG-III): the genomes of soil and plant-associated and newly described type strains.</title>
        <authorList>
            <person name="Whitman W."/>
        </authorList>
    </citation>
    <scope>NUCLEOTIDE SEQUENCE [LARGE SCALE GENOMIC DNA]</scope>
    <source>
        <strain evidence="3 4">CECT 4462</strain>
    </source>
</reference>
<organism evidence="3 4">
    <name type="scientific">Azomonas macrocytogenes</name>
    <name type="common">Azotobacter macrocytogenes</name>
    <dbReference type="NCBI Taxonomy" id="69962"/>
    <lineage>
        <taxon>Bacteria</taxon>
        <taxon>Pseudomonadati</taxon>
        <taxon>Pseudomonadota</taxon>
        <taxon>Gammaproteobacteria</taxon>
        <taxon>Pseudomonadales</taxon>
        <taxon>Pseudomonadaceae</taxon>
        <taxon>Azomonas</taxon>
    </lineage>
</organism>
<sequence length="144" mass="15535">MHKILVAFDGSEGAKRALQYVIDFSEESKRPLDVHILNVQQEPILFGEDYLTPNMVDELTKSLLSKSTELLKSAGSKLDTAGIGYQLHSAVGNVAEKVNEMVKKLGCDTVVMGTRGLGSFSGLLLGSVATRVIHEVPVPVVLVK</sequence>
<protein>
    <submittedName>
        <fullName evidence="3">Nucleotide-binding universal stress UspA family protein</fullName>
    </submittedName>
</protein>
<dbReference type="InterPro" id="IPR014729">
    <property type="entry name" value="Rossmann-like_a/b/a_fold"/>
</dbReference>
<comment type="caution">
    <text evidence="3">The sequence shown here is derived from an EMBL/GenBank/DDBJ whole genome shotgun (WGS) entry which is preliminary data.</text>
</comment>